<protein>
    <recommendedName>
        <fullName evidence="4">Kinesin motor domain-containing protein</fullName>
    </recommendedName>
</protein>
<dbReference type="Proteomes" id="UP000193380">
    <property type="component" value="Unassembled WGS sequence"/>
</dbReference>
<reference evidence="2" key="2">
    <citation type="submission" date="2014-03" db="EMBL/GenBank/DDBJ databases">
        <authorList>
            <person name="Genoscope - CEA"/>
        </authorList>
    </citation>
    <scope>NUCLEOTIDE SEQUENCE</scope>
</reference>
<dbReference type="EMBL" id="FR921402">
    <property type="protein sequence ID" value="CDQ95507.1"/>
    <property type="molecule type" value="Genomic_DNA"/>
</dbReference>
<sequence>MCVPQTVLLSVQMELTTLQELSGHQKKRAAEILHLLLRDLSEIGATMGTSDIKVMAEGNGNGGVIEEEFTMTRLYISKMRSEVKSLVNRSKQLESSQGDTSRKMAANEKELASCQLLISQHQAKIKSLTDYMQNMEQKKRRLEESQDALTEELAKMHAQEKMHEVSVVDTEKEHVSRLEGEEEVKKTLEQQMEAHREAHQKQLARLRDEIDVKQRTLDELTE</sequence>
<evidence type="ECO:0008006" key="4">
    <source>
        <dbReference type="Google" id="ProtNLM"/>
    </source>
</evidence>
<organism evidence="2 3">
    <name type="scientific">Oncorhynchus mykiss</name>
    <name type="common">Rainbow trout</name>
    <name type="synonym">Salmo gairdneri</name>
    <dbReference type="NCBI Taxonomy" id="8022"/>
    <lineage>
        <taxon>Eukaryota</taxon>
        <taxon>Metazoa</taxon>
        <taxon>Chordata</taxon>
        <taxon>Craniata</taxon>
        <taxon>Vertebrata</taxon>
        <taxon>Euteleostomi</taxon>
        <taxon>Actinopterygii</taxon>
        <taxon>Neopterygii</taxon>
        <taxon>Teleostei</taxon>
        <taxon>Protacanthopterygii</taxon>
        <taxon>Salmoniformes</taxon>
        <taxon>Salmonidae</taxon>
        <taxon>Salmoninae</taxon>
        <taxon>Oncorhynchus</taxon>
    </lineage>
</organism>
<dbReference type="STRING" id="8022.A0A060YV99"/>
<dbReference type="AlphaFoldDB" id="A0A060YV99"/>
<accession>A0A060YV99</accession>
<gene>
    <name evidence="2" type="ORF">GSONMT00041630001</name>
</gene>
<proteinExistence type="predicted"/>
<reference evidence="2" key="1">
    <citation type="journal article" date="2014" name="Nat. Commun.">
        <title>The rainbow trout genome provides novel insights into evolution after whole-genome duplication in vertebrates.</title>
        <authorList>
            <person name="Berthelot C."/>
            <person name="Brunet F."/>
            <person name="Chalopin D."/>
            <person name="Juanchich A."/>
            <person name="Bernard M."/>
            <person name="Noel B."/>
            <person name="Bento P."/>
            <person name="Da Silva C."/>
            <person name="Labadie K."/>
            <person name="Alberti A."/>
            <person name="Aury J.M."/>
            <person name="Louis A."/>
            <person name="Dehais P."/>
            <person name="Bardou P."/>
            <person name="Montfort J."/>
            <person name="Klopp C."/>
            <person name="Cabau C."/>
            <person name="Gaspin C."/>
            <person name="Thorgaard G.H."/>
            <person name="Boussaha M."/>
            <person name="Quillet E."/>
            <person name="Guyomard R."/>
            <person name="Galiana D."/>
            <person name="Bobe J."/>
            <person name="Volff J.N."/>
            <person name="Genet C."/>
            <person name="Wincker P."/>
            <person name="Jaillon O."/>
            <person name="Roest Crollius H."/>
            <person name="Guiguen Y."/>
        </authorList>
    </citation>
    <scope>NUCLEOTIDE SEQUENCE [LARGE SCALE GENOMIC DNA]</scope>
</reference>
<evidence type="ECO:0000313" key="3">
    <source>
        <dbReference type="Proteomes" id="UP000193380"/>
    </source>
</evidence>
<evidence type="ECO:0000313" key="2">
    <source>
        <dbReference type="EMBL" id="CDQ95507.1"/>
    </source>
</evidence>
<keyword evidence="1" id="KW-0175">Coiled coil</keyword>
<dbReference type="PaxDb" id="8022-A0A060YV99"/>
<evidence type="ECO:0000256" key="1">
    <source>
        <dbReference type="SAM" id="Coils"/>
    </source>
</evidence>
<name>A0A060YV99_ONCMY</name>
<feature type="coiled-coil region" evidence="1">
    <location>
        <begin position="76"/>
        <end position="216"/>
    </location>
</feature>